<keyword evidence="5" id="KW-1185">Reference proteome</keyword>
<dbReference type="RefSeq" id="WP_207337414.1">
    <property type="nucleotide sequence ID" value="NZ_JAFMYU010000019.1"/>
</dbReference>
<dbReference type="EMBL" id="JAFMYU010000019">
    <property type="protein sequence ID" value="MBO0933451.1"/>
    <property type="molecule type" value="Genomic_DNA"/>
</dbReference>
<dbReference type="GO" id="GO:0015562">
    <property type="term" value="F:efflux transmembrane transporter activity"/>
    <property type="evidence" value="ECO:0007669"/>
    <property type="project" value="InterPro"/>
</dbReference>
<keyword evidence="3" id="KW-0732">Signal</keyword>
<evidence type="ECO:0000256" key="1">
    <source>
        <dbReference type="ARBA" id="ARBA00007613"/>
    </source>
</evidence>
<feature type="chain" id="PRO_5037878034" evidence="3">
    <location>
        <begin position="18"/>
        <end position="415"/>
    </location>
</feature>
<comment type="caution">
    <text evidence="4">The sequence shown here is derived from an EMBL/GenBank/DDBJ whole genome shotgun (WGS) entry which is preliminary data.</text>
</comment>
<dbReference type="PANTHER" id="PTHR30203:SF23">
    <property type="entry name" value="OUTER MEMBRANE EFFLUX PROTEIN"/>
    <property type="match status" value="1"/>
</dbReference>
<organism evidence="4 5">
    <name type="scientific">Fibrella aquatilis</name>
    <dbReference type="NCBI Taxonomy" id="2817059"/>
    <lineage>
        <taxon>Bacteria</taxon>
        <taxon>Pseudomonadati</taxon>
        <taxon>Bacteroidota</taxon>
        <taxon>Cytophagia</taxon>
        <taxon>Cytophagales</taxon>
        <taxon>Spirosomataceae</taxon>
        <taxon>Fibrella</taxon>
    </lineage>
</organism>
<protein>
    <submittedName>
        <fullName evidence="4">TolC family protein</fullName>
    </submittedName>
</protein>
<dbReference type="AlphaFoldDB" id="A0A939G7T1"/>
<sequence>MRLYFAVFLCICTSAAAQDTLSVTLPQADSLFIRQNLLALAGRFQIEAAQAQIVQARLFDNPIASLEFNGYNPGASQFFDVGRGGQKALALQQTILLAGKRSKRVAVATEQRRLTELQFADLLRTLRFDLHSRFYSIYFTSNTLAVYRQQRARLTETIAAFARQYEKNNVALRELVRLKALLLQLNNDQLDLQNQLTEQQRDLRILLQTSATIRPIIRPADTTRFARSLPTLNEAVALAVENRPDLKGADVAVRQADANAAFQKALATPDLRVGGLFDQNASYTPNYLGITLSMDLPILNRNQGNIQSARAQRSYLQLAQRQAQTVVENEIRAALEEIQQTEVAYRSIDQSFPAQFDQLNQSILRNFERGNVSLIEFVDLFETYLQNVQQLNRLSADRITAYEQLTFTIGTDLFR</sequence>
<dbReference type="Gene3D" id="1.20.1600.10">
    <property type="entry name" value="Outer membrane efflux proteins (OEP)"/>
    <property type="match status" value="1"/>
</dbReference>
<feature type="coiled-coil region" evidence="2">
    <location>
        <begin position="168"/>
        <end position="202"/>
    </location>
</feature>
<feature type="signal peptide" evidence="3">
    <location>
        <begin position="1"/>
        <end position="17"/>
    </location>
</feature>
<reference evidence="4 5" key="1">
    <citation type="submission" date="2021-03" db="EMBL/GenBank/DDBJ databases">
        <title>Fibrella sp. HMF5036 genome sequencing and assembly.</title>
        <authorList>
            <person name="Kang H."/>
            <person name="Kim H."/>
            <person name="Bae S."/>
            <person name="Joh K."/>
        </authorList>
    </citation>
    <scope>NUCLEOTIDE SEQUENCE [LARGE SCALE GENOMIC DNA]</scope>
    <source>
        <strain evidence="4 5">HMF5036</strain>
    </source>
</reference>
<dbReference type="SUPFAM" id="SSF56954">
    <property type="entry name" value="Outer membrane efflux proteins (OEP)"/>
    <property type="match status" value="1"/>
</dbReference>
<gene>
    <name evidence="4" type="ORF">J2I48_20740</name>
</gene>
<evidence type="ECO:0000256" key="2">
    <source>
        <dbReference type="SAM" id="Coils"/>
    </source>
</evidence>
<keyword evidence="2" id="KW-0175">Coiled coil</keyword>
<comment type="similarity">
    <text evidence="1">Belongs to the outer membrane factor (OMF) (TC 1.B.17) family.</text>
</comment>
<dbReference type="Proteomes" id="UP000664795">
    <property type="component" value="Unassembled WGS sequence"/>
</dbReference>
<dbReference type="InterPro" id="IPR010131">
    <property type="entry name" value="MdtP/NodT-like"/>
</dbReference>
<dbReference type="InterPro" id="IPR003423">
    <property type="entry name" value="OMP_efflux"/>
</dbReference>
<dbReference type="PANTHER" id="PTHR30203">
    <property type="entry name" value="OUTER MEMBRANE CATION EFFLUX PROTEIN"/>
    <property type="match status" value="1"/>
</dbReference>
<evidence type="ECO:0000256" key="3">
    <source>
        <dbReference type="SAM" id="SignalP"/>
    </source>
</evidence>
<name>A0A939G7T1_9BACT</name>
<proteinExistence type="inferred from homology"/>
<evidence type="ECO:0000313" key="4">
    <source>
        <dbReference type="EMBL" id="MBO0933451.1"/>
    </source>
</evidence>
<accession>A0A939G7T1</accession>
<dbReference type="Pfam" id="PF02321">
    <property type="entry name" value="OEP"/>
    <property type="match status" value="1"/>
</dbReference>
<evidence type="ECO:0000313" key="5">
    <source>
        <dbReference type="Proteomes" id="UP000664795"/>
    </source>
</evidence>